<sequence>MGKSARFLEKVDPAVVLGVSTGGVDKQGEHVPRDWQDDDQEQPSGPGEPSDRPQPPCSAALPVDEISPSPDAAQPQDTLSQQEEEEEAGVTWVDQVISCEFQSFTVAVLFSLQDNARKLTQHREQLRKGKEAAFSLGQCLRRLFTQEEPARAVQRHREELVEACKLADHLVLQLHIDVSQFAANCGSRTGKEEKEPLYQVDDQSSDFSFLIQAQARELTQLRKKLEAGRNVAFILQKHLKDLITDNDFGESQGQSLLQLAEWRRLAERLTLQLGSEHHCDTEDEEETESLDSSDEQQDEKVDELLSGSVAERSLLGPGRPDPPYQQQHCISVAVPAEEHEASPAQDGTSESPSIPLEVRLLSPGSPSSVLGSGVG</sequence>
<reference evidence="2 3" key="1">
    <citation type="submission" date="2013-11" db="EMBL/GenBank/DDBJ databases">
        <title>The Damaraland mole rat (Fukomys damarensis) genome and evolution of African mole rats.</title>
        <authorList>
            <person name="Gladyshev V.N."/>
            <person name="Fang X."/>
        </authorList>
    </citation>
    <scope>NUCLEOTIDE SEQUENCE [LARGE SCALE GENOMIC DNA]</scope>
    <source>
        <tissue evidence="2">Liver</tissue>
    </source>
</reference>
<organism evidence="2 3">
    <name type="scientific">Fukomys damarensis</name>
    <name type="common">Damaraland mole rat</name>
    <name type="synonym">Cryptomys damarensis</name>
    <dbReference type="NCBI Taxonomy" id="885580"/>
    <lineage>
        <taxon>Eukaryota</taxon>
        <taxon>Metazoa</taxon>
        <taxon>Chordata</taxon>
        <taxon>Craniata</taxon>
        <taxon>Vertebrata</taxon>
        <taxon>Euteleostomi</taxon>
        <taxon>Mammalia</taxon>
        <taxon>Eutheria</taxon>
        <taxon>Euarchontoglires</taxon>
        <taxon>Glires</taxon>
        <taxon>Rodentia</taxon>
        <taxon>Hystricomorpha</taxon>
        <taxon>Bathyergidae</taxon>
        <taxon>Fukomys</taxon>
    </lineage>
</organism>
<proteinExistence type="predicted"/>
<protein>
    <submittedName>
        <fullName evidence="2">Neuroblastoma breakpoint family member 6</fullName>
    </submittedName>
</protein>
<dbReference type="EMBL" id="KN121664">
    <property type="protein sequence ID" value="KFO35774.1"/>
    <property type="molecule type" value="Genomic_DNA"/>
</dbReference>
<feature type="region of interest" description="Disordered" evidence="1">
    <location>
        <begin position="19"/>
        <end position="87"/>
    </location>
</feature>
<dbReference type="PANTHER" id="PTHR14199">
    <property type="entry name" value="NEUROBLASTOMA BREAKPOINT FAMILY MEMBER 6-LIKE PROTEIN"/>
    <property type="match status" value="1"/>
</dbReference>
<dbReference type="Proteomes" id="UP000028990">
    <property type="component" value="Unassembled WGS sequence"/>
</dbReference>
<dbReference type="PANTHER" id="PTHR14199:SF29">
    <property type="entry name" value="NEUROBLASTOMA BREAKPOINT FAMILY MEMBER 4-RELATED"/>
    <property type="match status" value="1"/>
</dbReference>
<dbReference type="AlphaFoldDB" id="A0A091DUI8"/>
<evidence type="ECO:0000313" key="2">
    <source>
        <dbReference type="EMBL" id="KFO35774.1"/>
    </source>
</evidence>
<dbReference type="eggNOG" id="ENOG502RU1I">
    <property type="taxonomic scope" value="Eukaryota"/>
</dbReference>
<feature type="region of interest" description="Disordered" evidence="1">
    <location>
        <begin position="275"/>
        <end position="375"/>
    </location>
</feature>
<gene>
    <name evidence="2" type="ORF">H920_02842</name>
</gene>
<name>A0A091DUI8_FUKDA</name>
<evidence type="ECO:0000256" key="1">
    <source>
        <dbReference type="SAM" id="MobiDB-lite"/>
    </source>
</evidence>
<evidence type="ECO:0000313" key="3">
    <source>
        <dbReference type="Proteomes" id="UP000028990"/>
    </source>
</evidence>
<accession>A0A091DUI8</accession>
<feature type="compositionally biased region" description="Acidic residues" evidence="1">
    <location>
        <begin position="281"/>
        <end position="297"/>
    </location>
</feature>
<dbReference type="InterPro" id="IPR055306">
    <property type="entry name" value="NBPF"/>
</dbReference>
<feature type="compositionally biased region" description="Low complexity" evidence="1">
    <location>
        <begin position="360"/>
        <end position="375"/>
    </location>
</feature>
<keyword evidence="3" id="KW-1185">Reference proteome</keyword>
<feature type="compositionally biased region" description="Basic and acidic residues" evidence="1">
    <location>
        <begin position="26"/>
        <end position="35"/>
    </location>
</feature>